<evidence type="ECO:0000313" key="4">
    <source>
        <dbReference type="Proteomes" id="UP000180254"/>
    </source>
</evidence>
<dbReference type="InterPro" id="IPR038157">
    <property type="entry name" value="FeoA_core_dom"/>
</dbReference>
<dbReference type="Pfam" id="PF04023">
    <property type="entry name" value="FeoA"/>
    <property type="match status" value="1"/>
</dbReference>
<dbReference type="InterPro" id="IPR007167">
    <property type="entry name" value="Fe-transptr_FeoA-like"/>
</dbReference>
<dbReference type="SMART" id="SM00899">
    <property type="entry name" value="FeoA"/>
    <property type="match status" value="1"/>
</dbReference>
<reference evidence="3 4" key="1">
    <citation type="submission" date="2016-09" db="EMBL/GenBank/DDBJ databases">
        <title>Genome sequence of Eubacterium angustum.</title>
        <authorList>
            <person name="Poehlein A."/>
            <person name="Daniel R."/>
        </authorList>
    </citation>
    <scope>NUCLEOTIDE SEQUENCE [LARGE SCALE GENOMIC DNA]</scope>
    <source>
        <strain evidence="3 4">DSM 1989</strain>
    </source>
</reference>
<dbReference type="GO" id="GO:0046914">
    <property type="term" value="F:transition metal ion binding"/>
    <property type="evidence" value="ECO:0007669"/>
    <property type="project" value="InterPro"/>
</dbReference>
<dbReference type="Gene3D" id="2.30.30.90">
    <property type="match status" value="1"/>
</dbReference>
<protein>
    <submittedName>
        <fullName evidence="3">FeoA domain protein</fullName>
    </submittedName>
</protein>
<name>A0A1S1V9Z2_9FIRM</name>
<dbReference type="Proteomes" id="UP000180254">
    <property type="component" value="Unassembled WGS sequence"/>
</dbReference>
<comment type="caution">
    <text evidence="3">The sequence shown here is derived from an EMBL/GenBank/DDBJ whole genome shotgun (WGS) entry which is preliminary data.</text>
</comment>
<keyword evidence="1" id="KW-0408">Iron</keyword>
<sequence length="79" mass="8852">MMTLDQAEKGQRIEIVKIPDEKIRVQAIRLGIFEGSKLLCSEKLPGGPVILQNRMQEIAIGRNLARSIEVKPAERGEKI</sequence>
<dbReference type="RefSeq" id="WP_245674411.1">
    <property type="nucleotide sequence ID" value="NZ_MKIE01000001.1"/>
</dbReference>
<evidence type="ECO:0000256" key="1">
    <source>
        <dbReference type="ARBA" id="ARBA00023004"/>
    </source>
</evidence>
<dbReference type="STRING" id="39480.EUAN_02900"/>
<accession>A0A1S1V9Z2</accession>
<proteinExistence type="predicted"/>
<dbReference type="InterPro" id="IPR008988">
    <property type="entry name" value="Transcriptional_repressor_C"/>
</dbReference>
<organism evidence="3 4">
    <name type="scientific">Andreesenia angusta</name>
    <dbReference type="NCBI Taxonomy" id="39480"/>
    <lineage>
        <taxon>Bacteria</taxon>
        <taxon>Bacillati</taxon>
        <taxon>Bacillota</taxon>
        <taxon>Tissierellia</taxon>
        <taxon>Tissierellales</taxon>
        <taxon>Gottschalkiaceae</taxon>
        <taxon>Andreesenia</taxon>
    </lineage>
</organism>
<dbReference type="EMBL" id="MKIE01000001">
    <property type="protein sequence ID" value="OHW63426.1"/>
    <property type="molecule type" value="Genomic_DNA"/>
</dbReference>
<dbReference type="AlphaFoldDB" id="A0A1S1V9Z2"/>
<evidence type="ECO:0000259" key="2">
    <source>
        <dbReference type="SMART" id="SM00899"/>
    </source>
</evidence>
<dbReference type="SUPFAM" id="SSF50037">
    <property type="entry name" value="C-terminal domain of transcriptional repressors"/>
    <property type="match status" value="1"/>
</dbReference>
<gene>
    <name evidence="3" type="ORF">EUAN_02900</name>
</gene>
<feature type="domain" description="Ferrous iron transporter FeoA-like" evidence="2">
    <location>
        <begin position="2"/>
        <end position="72"/>
    </location>
</feature>
<keyword evidence="4" id="KW-1185">Reference proteome</keyword>
<evidence type="ECO:0000313" key="3">
    <source>
        <dbReference type="EMBL" id="OHW63426.1"/>
    </source>
</evidence>